<dbReference type="InterPro" id="IPR013815">
    <property type="entry name" value="ATP_grasp_subdomain_1"/>
</dbReference>
<keyword evidence="2 5" id="KW-0547">Nucleotide-binding</keyword>
<dbReference type="SUPFAM" id="SSF52210">
    <property type="entry name" value="Succinyl-CoA synthetase domains"/>
    <property type="match status" value="2"/>
</dbReference>
<evidence type="ECO:0000256" key="3">
    <source>
        <dbReference type="ARBA" id="ARBA00022840"/>
    </source>
</evidence>
<evidence type="ECO:0000259" key="6">
    <source>
        <dbReference type="PROSITE" id="PS50975"/>
    </source>
</evidence>
<dbReference type="OrthoDB" id="9807426at2"/>
<reference evidence="7 8" key="1">
    <citation type="journal article" date="2015" name="Genome Announc.">
        <title>Draft Genome Sequence of Burkholderia sp. Strain PML1(12), an Ectomycorrhizosphere-Inhabiting Bacterium with Effective Mineral-Weathering Ability.</title>
        <authorList>
            <person name="Uroz S."/>
            <person name="Oger P."/>
        </authorList>
    </citation>
    <scope>NUCLEOTIDE SEQUENCE [LARGE SCALE GENOMIC DNA]</scope>
    <source>
        <strain evidence="8">PML1(12)</strain>
    </source>
</reference>
<dbReference type="GO" id="GO:0043758">
    <property type="term" value="F:acetate-CoA ligase (ADP-forming) activity"/>
    <property type="evidence" value="ECO:0007669"/>
    <property type="project" value="InterPro"/>
</dbReference>
<evidence type="ECO:0000256" key="4">
    <source>
        <dbReference type="ARBA" id="ARBA00060888"/>
    </source>
</evidence>
<dbReference type="PROSITE" id="PS50975">
    <property type="entry name" value="ATP_GRASP"/>
    <property type="match status" value="1"/>
</dbReference>
<dbReference type="RefSeq" id="WP_047845631.1">
    <property type="nucleotide sequence ID" value="NZ_AEJF01000051.1"/>
</dbReference>
<comment type="caution">
    <text evidence="7">The sequence shown here is derived from an EMBL/GenBank/DDBJ whole genome shotgun (WGS) entry which is preliminary data.</text>
</comment>
<evidence type="ECO:0000256" key="1">
    <source>
        <dbReference type="ARBA" id="ARBA00022598"/>
    </source>
</evidence>
<evidence type="ECO:0000313" key="7">
    <source>
        <dbReference type="EMBL" id="KLU27180.1"/>
    </source>
</evidence>
<dbReference type="Gene3D" id="3.30.470.20">
    <property type="entry name" value="ATP-grasp fold, B domain"/>
    <property type="match status" value="1"/>
</dbReference>
<keyword evidence="1" id="KW-0436">Ligase</keyword>
<evidence type="ECO:0000256" key="2">
    <source>
        <dbReference type="ARBA" id="ARBA00022741"/>
    </source>
</evidence>
<dbReference type="PANTHER" id="PTHR43334:SF1">
    <property type="entry name" value="3-HYDROXYPROPIONATE--COA LIGASE [ADP-FORMING]"/>
    <property type="match status" value="1"/>
</dbReference>
<dbReference type="Pfam" id="PF13607">
    <property type="entry name" value="Succ_CoA_lig"/>
    <property type="match status" value="1"/>
</dbReference>
<keyword evidence="3 5" id="KW-0067">ATP-binding</keyword>
<dbReference type="Pfam" id="PF13549">
    <property type="entry name" value="ATP-grasp_5"/>
    <property type="match status" value="1"/>
</dbReference>
<evidence type="ECO:0000313" key="8">
    <source>
        <dbReference type="Proteomes" id="UP000035963"/>
    </source>
</evidence>
<dbReference type="InterPro" id="IPR043938">
    <property type="entry name" value="Ligase_CoA_dom"/>
</dbReference>
<gene>
    <name evidence="7" type="ORF">EOS_05680</name>
</gene>
<organism evidence="7 8">
    <name type="scientific">Caballeronia mineralivorans PML1(12)</name>
    <dbReference type="NCBI Taxonomy" id="908627"/>
    <lineage>
        <taxon>Bacteria</taxon>
        <taxon>Pseudomonadati</taxon>
        <taxon>Pseudomonadota</taxon>
        <taxon>Betaproteobacteria</taxon>
        <taxon>Burkholderiales</taxon>
        <taxon>Burkholderiaceae</taxon>
        <taxon>Caballeronia</taxon>
    </lineage>
</organism>
<name>A0A0J1D389_9BURK</name>
<dbReference type="InterPro" id="IPR016102">
    <property type="entry name" value="Succinyl-CoA_synth-like"/>
</dbReference>
<dbReference type="InterPro" id="IPR003781">
    <property type="entry name" value="CoA-bd"/>
</dbReference>
<dbReference type="InterPro" id="IPR036291">
    <property type="entry name" value="NAD(P)-bd_dom_sf"/>
</dbReference>
<dbReference type="Gene3D" id="3.40.50.261">
    <property type="entry name" value="Succinyl-CoA synthetase domains"/>
    <property type="match status" value="2"/>
</dbReference>
<dbReference type="GO" id="GO:0046872">
    <property type="term" value="F:metal ion binding"/>
    <property type="evidence" value="ECO:0007669"/>
    <property type="project" value="InterPro"/>
</dbReference>
<proteinExistence type="inferred from homology"/>
<dbReference type="PATRIC" id="fig|908627.4.peg.1251"/>
<protein>
    <recommendedName>
        <fullName evidence="6">ATP-grasp domain-containing protein</fullName>
    </recommendedName>
</protein>
<dbReference type="SUPFAM" id="SSF56059">
    <property type="entry name" value="Glutathione synthetase ATP-binding domain-like"/>
    <property type="match status" value="1"/>
</dbReference>
<evidence type="ECO:0000256" key="5">
    <source>
        <dbReference type="PROSITE-ProRule" id="PRU00409"/>
    </source>
</evidence>
<dbReference type="InterPro" id="IPR051538">
    <property type="entry name" value="Acyl-CoA_Synth/Transferase"/>
</dbReference>
<dbReference type="SUPFAM" id="SSF51735">
    <property type="entry name" value="NAD(P)-binding Rossmann-fold domains"/>
    <property type="match status" value="1"/>
</dbReference>
<accession>A0A0J1D389</accession>
<dbReference type="InterPro" id="IPR032875">
    <property type="entry name" value="Succ_CoA_lig_flav_dom"/>
</dbReference>
<dbReference type="SMART" id="SM00881">
    <property type="entry name" value="CoA_binding"/>
    <property type="match status" value="1"/>
</dbReference>
<dbReference type="Gene3D" id="3.40.50.720">
    <property type="entry name" value="NAD(P)-binding Rossmann-like Domain"/>
    <property type="match status" value="1"/>
</dbReference>
<dbReference type="Pfam" id="PF19045">
    <property type="entry name" value="Ligase_CoA_2"/>
    <property type="match status" value="1"/>
</dbReference>
<dbReference type="FunFam" id="3.30.1490.20:FF:000020">
    <property type="entry name" value="Protein lysine acetyltransferase"/>
    <property type="match status" value="1"/>
</dbReference>
<dbReference type="InterPro" id="IPR011761">
    <property type="entry name" value="ATP-grasp"/>
</dbReference>
<dbReference type="AlphaFoldDB" id="A0A0J1D389"/>
<dbReference type="PANTHER" id="PTHR43334">
    <property type="entry name" value="ACETATE--COA LIGASE [ADP-FORMING]"/>
    <property type="match status" value="1"/>
</dbReference>
<dbReference type="EMBL" id="AEJF01000051">
    <property type="protein sequence ID" value="KLU27180.1"/>
    <property type="molecule type" value="Genomic_DNA"/>
</dbReference>
<dbReference type="Gene3D" id="3.30.1490.20">
    <property type="entry name" value="ATP-grasp fold, A domain"/>
    <property type="match status" value="1"/>
</dbReference>
<comment type="similarity">
    <text evidence="4">In the N-terminal section; belongs to the acetate CoA ligase alpha subunit family.</text>
</comment>
<dbReference type="Pfam" id="PF13380">
    <property type="entry name" value="CoA_binding_2"/>
    <property type="match status" value="1"/>
</dbReference>
<sequence length="709" mass="75194">MNDLADYSQTSIHAMLHPRSIALIGATPRMHYGGKFLKRLLAYRDRVEVYPINPKYNEIMDQPCQPSITSLAQAPDLAVIIVPWHAVLQTMQECSEKGVKAGIVISAGFSERGTDERRGLQKEIGRFARASGFRITGPNCLGLANIHDDLWLTSSSRVLTGSAGPIGLICQSGATLFGPLLARAADNGIGLSYAISTGNEADLEFADFARYLLDDPGTKVIAGFIEGFKDANKFVQVAKLAAERGKPLVIIKIGRSEQGARAAGSHTAALTGSDALYDAVCKQYGVIRVTNYDELLDISQVLAHFKLQRRDGVAVVSHSGGVSSLTADMLGNDGITLPALSPNAESTINAILNGFGAASNPADITGKANSEEFPAIIGALADEEEIGTLVVASAGGDRHAEQLIALRDTTDKNVAYLWTGSRAQETGLPKLKAAGIPIMSNPDGLAKALRAAFDYHAWREQRVASQAASKSSASECLDPFVRQGRTTLTESEGKQLLREWGIASPRERLVSSASEAAAAAQEIGFPVVMKIDSPDIQHKTEAGGVKLDVRDAQSSQSAFDEITSSAMRYAPDARINGVVVQEMVSGGVEMIVGITYDAQLGATLLVGSGGVMVEVFKDVALRQCPVSRHEAMRMIDDLKGSVLLRGFRGSPPADTDALADALVEISQVAMQCNGKLAEMDINPLLVLPAGEGVRALDALITLCSAGNLI</sequence>
<feature type="domain" description="ATP-grasp" evidence="6">
    <location>
        <begin position="494"/>
        <end position="530"/>
    </location>
</feature>
<dbReference type="Proteomes" id="UP000035963">
    <property type="component" value="Unassembled WGS sequence"/>
</dbReference>
<keyword evidence="8" id="KW-1185">Reference proteome</keyword>
<dbReference type="GO" id="GO:0005524">
    <property type="term" value="F:ATP binding"/>
    <property type="evidence" value="ECO:0007669"/>
    <property type="project" value="UniProtKB-UniRule"/>
</dbReference>